<organism evidence="3 4">
    <name type="scientific">Coniosporium apollinis (strain CBS 100218)</name>
    <name type="common">Rock-inhabiting black yeast</name>
    <dbReference type="NCBI Taxonomy" id="1168221"/>
    <lineage>
        <taxon>Eukaryota</taxon>
        <taxon>Fungi</taxon>
        <taxon>Dikarya</taxon>
        <taxon>Ascomycota</taxon>
        <taxon>Pezizomycotina</taxon>
        <taxon>Dothideomycetes</taxon>
        <taxon>Dothideomycetes incertae sedis</taxon>
        <taxon>Coniosporium</taxon>
    </lineage>
</organism>
<evidence type="ECO:0000256" key="2">
    <source>
        <dbReference type="SAM" id="Phobius"/>
    </source>
</evidence>
<name>R7YPJ3_CONA1</name>
<accession>R7YPJ3</accession>
<feature type="transmembrane region" description="Helical" evidence="2">
    <location>
        <begin position="282"/>
        <end position="302"/>
    </location>
</feature>
<dbReference type="PANTHER" id="PTHR41807">
    <property type="entry name" value="GLUTATHIONE TRANSFERASE 3"/>
    <property type="match status" value="1"/>
</dbReference>
<dbReference type="eggNOG" id="ENOG502S8AT">
    <property type="taxonomic scope" value="Eukaryota"/>
</dbReference>
<dbReference type="OMA" id="YLPDMFL"/>
<feature type="transmembrane region" description="Helical" evidence="2">
    <location>
        <begin position="322"/>
        <end position="342"/>
    </location>
</feature>
<feature type="region of interest" description="Disordered" evidence="1">
    <location>
        <begin position="67"/>
        <end position="106"/>
    </location>
</feature>
<dbReference type="RefSeq" id="XP_007778888.1">
    <property type="nucleotide sequence ID" value="XM_007780698.1"/>
</dbReference>
<dbReference type="GO" id="GO:0016020">
    <property type="term" value="C:membrane"/>
    <property type="evidence" value="ECO:0007669"/>
    <property type="project" value="TreeGrafter"/>
</dbReference>
<dbReference type="PANTHER" id="PTHR41807:SF1">
    <property type="entry name" value="GLUTATHIONE TRANSFERASE 3"/>
    <property type="match status" value="1"/>
</dbReference>
<keyword evidence="4" id="KW-1185">Reference proteome</keyword>
<dbReference type="AlphaFoldDB" id="R7YPJ3"/>
<evidence type="ECO:0008006" key="5">
    <source>
        <dbReference type="Google" id="ProtNLM"/>
    </source>
</evidence>
<dbReference type="GeneID" id="19900110"/>
<protein>
    <recommendedName>
        <fullName evidence="5">Rho termination factor N-terminal domain-containing protein</fullName>
    </recommendedName>
</protein>
<evidence type="ECO:0000313" key="3">
    <source>
        <dbReference type="EMBL" id="EON63571.1"/>
    </source>
</evidence>
<dbReference type="Proteomes" id="UP000016924">
    <property type="component" value="Unassembled WGS sequence"/>
</dbReference>
<gene>
    <name evidence="3" type="ORF">W97_02799</name>
</gene>
<dbReference type="EMBL" id="JH767564">
    <property type="protein sequence ID" value="EON63571.1"/>
    <property type="molecule type" value="Genomic_DNA"/>
</dbReference>
<evidence type="ECO:0000313" key="4">
    <source>
        <dbReference type="Proteomes" id="UP000016924"/>
    </source>
</evidence>
<reference evidence="4" key="1">
    <citation type="submission" date="2012-06" db="EMBL/GenBank/DDBJ databases">
        <title>The genome sequence of Coniosporium apollinis CBS 100218.</title>
        <authorList>
            <consortium name="The Broad Institute Genome Sequencing Platform"/>
            <person name="Cuomo C."/>
            <person name="Gorbushina A."/>
            <person name="Noack S."/>
            <person name="Walker B."/>
            <person name="Young S.K."/>
            <person name="Zeng Q."/>
            <person name="Gargeya S."/>
            <person name="Fitzgerald M."/>
            <person name="Haas B."/>
            <person name="Abouelleil A."/>
            <person name="Alvarado L."/>
            <person name="Arachchi H.M."/>
            <person name="Berlin A.M."/>
            <person name="Chapman S.B."/>
            <person name="Goldberg J."/>
            <person name="Griggs A."/>
            <person name="Gujja S."/>
            <person name="Hansen M."/>
            <person name="Howarth C."/>
            <person name="Imamovic A."/>
            <person name="Larimer J."/>
            <person name="McCowan C."/>
            <person name="Montmayeur A."/>
            <person name="Murphy C."/>
            <person name="Neiman D."/>
            <person name="Pearson M."/>
            <person name="Priest M."/>
            <person name="Roberts A."/>
            <person name="Saif S."/>
            <person name="Shea T."/>
            <person name="Sisk P."/>
            <person name="Sykes S."/>
            <person name="Wortman J."/>
            <person name="Nusbaum C."/>
            <person name="Birren B."/>
        </authorList>
    </citation>
    <scope>NUCLEOTIDE SEQUENCE [LARGE SCALE GENOMIC DNA]</scope>
    <source>
        <strain evidence="4">CBS 100218</strain>
    </source>
</reference>
<sequence length="344" mass="37765">MTSWLNKQRKGDLVALAAQAGITDMDGMRKDELVTAVDTHLRANASSLYRNPAFSGFYERYVSPAKPVSPVKPAPYSPASTLFKSEDDGQALRSRRRSTRDTVKEELESFAESAPETIKTLATRTPRAVQHAVSQVPLPPSPAVVTDAIERQTAIVRDTVSDYWSRSGVVENAEYLREVLSSVVGVEAAALLVEAWGLQRVTLPWRYAFDIPAIKALGTYSHEVRLPDFFVMVTSSFWSPTTLWASTSLLIPLLFAYFFNLTLNSKSSRSSRAPPTRQADPLTFNIMKALVTWLVYSKGMTFSGLVGDETVMTVNEAVPGGYQGVMIGAGIGILTSIYEAVLKK</sequence>
<proteinExistence type="predicted"/>
<dbReference type="HOGENOM" id="CLU_041452_0_0_1"/>
<dbReference type="STRING" id="1168221.R7YPJ3"/>
<keyword evidence="2" id="KW-0472">Membrane</keyword>
<dbReference type="InterPro" id="IPR038872">
    <property type="entry name" value="Put_GTT3"/>
</dbReference>
<keyword evidence="2" id="KW-0812">Transmembrane</keyword>
<evidence type="ECO:0000256" key="1">
    <source>
        <dbReference type="SAM" id="MobiDB-lite"/>
    </source>
</evidence>
<keyword evidence="2" id="KW-1133">Transmembrane helix</keyword>
<feature type="transmembrane region" description="Helical" evidence="2">
    <location>
        <begin position="243"/>
        <end position="261"/>
    </location>
</feature>
<dbReference type="OrthoDB" id="4034134at2759"/>